<comment type="caution">
    <text evidence="1">The sequence shown here is derived from an EMBL/GenBank/DDBJ whole genome shotgun (WGS) entry which is preliminary data.</text>
</comment>
<reference evidence="1 2" key="1">
    <citation type="submission" date="2024-05" db="EMBL/GenBank/DDBJ databases">
        <title>A high-quality chromosomal-level genome assembly of Topmouth culter (Culter alburnus).</title>
        <authorList>
            <person name="Zhao H."/>
        </authorList>
    </citation>
    <scope>NUCLEOTIDE SEQUENCE [LARGE SCALE GENOMIC DNA]</scope>
    <source>
        <strain evidence="1">CATC2023</strain>
        <tissue evidence="1">Muscle</tissue>
    </source>
</reference>
<dbReference type="Proteomes" id="UP001479290">
    <property type="component" value="Unassembled WGS sequence"/>
</dbReference>
<name>A0AAW1ZLK6_CULAL</name>
<accession>A0AAW1ZLK6</accession>
<feature type="non-terminal residue" evidence="1">
    <location>
        <position position="1"/>
    </location>
</feature>
<proteinExistence type="predicted"/>
<sequence>STCILPLDTSWSLAEARWLLRPPLIFCWVLEPHASQHLGTLRPLSSELILPSVRPSHLPD</sequence>
<dbReference type="EMBL" id="JAWDJR010000016">
    <property type="protein sequence ID" value="KAK9961538.1"/>
    <property type="molecule type" value="Genomic_DNA"/>
</dbReference>
<evidence type="ECO:0000313" key="2">
    <source>
        <dbReference type="Proteomes" id="UP001479290"/>
    </source>
</evidence>
<dbReference type="AlphaFoldDB" id="A0AAW1ZLK6"/>
<gene>
    <name evidence="1" type="ORF">ABG768_009321</name>
</gene>
<keyword evidence="2" id="KW-1185">Reference proteome</keyword>
<protein>
    <submittedName>
        <fullName evidence="1">Uncharacterized protein</fullName>
    </submittedName>
</protein>
<evidence type="ECO:0000313" key="1">
    <source>
        <dbReference type="EMBL" id="KAK9961538.1"/>
    </source>
</evidence>
<organism evidence="1 2">
    <name type="scientific">Culter alburnus</name>
    <name type="common">Topmouth culter</name>
    <dbReference type="NCBI Taxonomy" id="194366"/>
    <lineage>
        <taxon>Eukaryota</taxon>
        <taxon>Metazoa</taxon>
        <taxon>Chordata</taxon>
        <taxon>Craniata</taxon>
        <taxon>Vertebrata</taxon>
        <taxon>Euteleostomi</taxon>
        <taxon>Actinopterygii</taxon>
        <taxon>Neopterygii</taxon>
        <taxon>Teleostei</taxon>
        <taxon>Ostariophysi</taxon>
        <taxon>Cypriniformes</taxon>
        <taxon>Xenocyprididae</taxon>
        <taxon>Xenocypridinae</taxon>
        <taxon>Culter</taxon>
    </lineage>
</organism>